<dbReference type="EMBL" id="LLXE01000176">
    <property type="protein sequence ID" value="KUM60418.1"/>
    <property type="molecule type" value="Genomic_DNA"/>
</dbReference>
<keyword evidence="1" id="KW-1133">Transmembrane helix</keyword>
<evidence type="ECO:0000256" key="1">
    <source>
        <dbReference type="SAM" id="Phobius"/>
    </source>
</evidence>
<sequence length="348" mass="40539">MERICNTLRENRKLPMTDEQLSDLGVDFHQFDIRTGTISSPSVTSHFLPRVDFRDVLDSDLAASPFLEVASWSEVPGPRCYPWNLESIKMAMFPDMMTEQYNYFTFIGSGYSFKEFDRDGIPNWGWVVDRDTHSLLSGRREFLDFECTNTEKLEFPLDSLSCHKHKGHQRSIVGFCNQEKCGDKRPSSMELFAIAVLTHKEMTNVDRQRSYKNRWDESRSNEDRSDECYFTFPHLVFLMDKFGGCLYKSPTPTILPLYFFFFFFFFFINSSTQLFNSTDTPCMYILIPSCLPWTHGHFNSCDSLVSLPSVKLHNDSCSGAHLKDHGFIPDHLTPYQFHILTTRVWIQL</sequence>
<keyword evidence="3" id="KW-1185">Reference proteome</keyword>
<evidence type="ECO:0000313" key="2">
    <source>
        <dbReference type="EMBL" id="KUM60418.1"/>
    </source>
</evidence>
<keyword evidence="1" id="KW-0812">Transmembrane</keyword>
<evidence type="ECO:0000313" key="3">
    <source>
        <dbReference type="Proteomes" id="UP000055045"/>
    </source>
</evidence>
<organism evidence="2 3">
    <name type="scientific">Penicillium freii</name>
    <dbReference type="NCBI Taxonomy" id="48697"/>
    <lineage>
        <taxon>Eukaryota</taxon>
        <taxon>Fungi</taxon>
        <taxon>Dikarya</taxon>
        <taxon>Ascomycota</taxon>
        <taxon>Pezizomycotina</taxon>
        <taxon>Eurotiomycetes</taxon>
        <taxon>Eurotiomycetidae</taxon>
        <taxon>Eurotiales</taxon>
        <taxon>Aspergillaceae</taxon>
        <taxon>Penicillium</taxon>
    </lineage>
</organism>
<accession>A0A101MHA2</accession>
<reference evidence="2 3" key="1">
    <citation type="submission" date="2015-10" db="EMBL/GenBank/DDBJ databases">
        <title>Genome sequencing of Penicillium freii.</title>
        <authorList>
            <person name="Nguyen H.D."/>
            <person name="Visagie C.M."/>
            <person name="Seifert K.A."/>
        </authorList>
    </citation>
    <scope>NUCLEOTIDE SEQUENCE [LARGE SCALE GENOMIC DNA]</scope>
    <source>
        <strain evidence="2 3">DAOM 242723</strain>
    </source>
</reference>
<gene>
    <name evidence="2" type="ORF">ACN42_g6729</name>
</gene>
<dbReference type="Proteomes" id="UP000055045">
    <property type="component" value="Unassembled WGS sequence"/>
</dbReference>
<protein>
    <submittedName>
        <fullName evidence="2">Uncharacterized protein</fullName>
    </submittedName>
</protein>
<name>A0A101MHA2_PENFR</name>
<feature type="transmembrane region" description="Helical" evidence="1">
    <location>
        <begin position="255"/>
        <end position="275"/>
    </location>
</feature>
<keyword evidence="1" id="KW-0472">Membrane</keyword>
<dbReference type="AlphaFoldDB" id="A0A101MHA2"/>
<comment type="caution">
    <text evidence="2">The sequence shown here is derived from an EMBL/GenBank/DDBJ whole genome shotgun (WGS) entry which is preliminary data.</text>
</comment>
<proteinExistence type="predicted"/>